<comment type="caution">
    <text evidence="6">The sequence shown here is derived from an EMBL/GenBank/DDBJ whole genome shotgun (WGS) entry which is preliminary data.</text>
</comment>
<accession>A0ABT2HBV7</accession>
<dbReference type="PROSITE" id="PS00397">
    <property type="entry name" value="RECOMBINASES_1"/>
    <property type="match status" value="1"/>
</dbReference>
<dbReference type="PROSITE" id="PS51736">
    <property type="entry name" value="RECOMBINASES_3"/>
    <property type="match status" value="1"/>
</dbReference>
<evidence type="ECO:0000256" key="1">
    <source>
        <dbReference type="ARBA" id="ARBA00022908"/>
    </source>
</evidence>
<gene>
    <name evidence="6" type="ORF">N1032_26970</name>
</gene>
<dbReference type="Proteomes" id="UP001165586">
    <property type="component" value="Unassembled WGS sequence"/>
</dbReference>
<evidence type="ECO:0000256" key="3">
    <source>
        <dbReference type="ARBA" id="ARBA00023172"/>
    </source>
</evidence>
<dbReference type="InterPro" id="IPR006119">
    <property type="entry name" value="Resolv_N"/>
</dbReference>
<evidence type="ECO:0000259" key="5">
    <source>
        <dbReference type="PROSITE" id="PS51736"/>
    </source>
</evidence>
<name>A0ABT2HBV7_9MICO</name>
<evidence type="ECO:0000256" key="2">
    <source>
        <dbReference type="ARBA" id="ARBA00023125"/>
    </source>
</evidence>
<keyword evidence="2" id="KW-0238">DNA-binding</keyword>
<organism evidence="6 7">
    <name type="scientific">Herbiconiux daphne</name>
    <dbReference type="NCBI Taxonomy" id="2970914"/>
    <lineage>
        <taxon>Bacteria</taxon>
        <taxon>Bacillati</taxon>
        <taxon>Actinomycetota</taxon>
        <taxon>Actinomycetes</taxon>
        <taxon>Micrococcales</taxon>
        <taxon>Microbacteriaceae</taxon>
        <taxon>Herbiconiux</taxon>
    </lineage>
</organism>
<dbReference type="SUPFAM" id="SSF53041">
    <property type="entry name" value="Resolvase-like"/>
    <property type="match status" value="1"/>
</dbReference>
<dbReference type="RefSeq" id="WP_259543766.1">
    <property type="nucleotide sequence ID" value="NZ_JANLCJ010000649.1"/>
</dbReference>
<dbReference type="Gene3D" id="3.40.50.1390">
    <property type="entry name" value="Resolvase, N-terminal catalytic domain"/>
    <property type="match status" value="1"/>
</dbReference>
<proteinExistence type="predicted"/>
<protein>
    <submittedName>
        <fullName evidence="6">Recombinase family protein</fullName>
    </submittedName>
</protein>
<evidence type="ECO:0000256" key="4">
    <source>
        <dbReference type="PROSITE-ProRule" id="PRU10137"/>
    </source>
</evidence>
<dbReference type="CDD" id="cd03768">
    <property type="entry name" value="SR_ResInv"/>
    <property type="match status" value="1"/>
</dbReference>
<keyword evidence="7" id="KW-1185">Reference proteome</keyword>
<feature type="active site" description="O-(5'-phospho-DNA)-serine intermediate" evidence="4">
    <location>
        <position position="10"/>
    </location>
</feature>
<feature type="non-terminal residue" evidence="6">
    <location>
        <position position="170"/>
    </location>
</feature>
<dbReference type="SMART" id="SM00857">
    <property type="entry name" value="Resolvase"/>
    <property type="match status" value="1"/>
</dbReference>
<reference evidence="6" key="1">
    <citation type="submission" date="2022-08" db="EMBL/GenBank/DDBJ databases">
        <authorList>
            <person name="Deng Y."/>
            <person name="Han X.-F."/>
            <person name="Zhang Y.-Q."/>
        </authorList>
    </citation>
    <scope>NUCLEOTIDE SEQUENCE</scope>
    <source>
        <strain evidence="6">CPCC 203386</strain>
    </source>
</reference>
<feature type="domain" description="Resolvase/invertase-type recombinase catalytic" evidence="5">
    <location>
        <begin position="2"/>
        <end position="139"/>
    </location>
</feature>
<dbReference type="Pfam" id="PF00239">
    <property type="entry name" value="Resolvase"/>
    <property type="match status" value="1"/>
</dbReference>
<dbReference type="PANTHER" id="PTHR30461:SF2">
    <property type="entry name" value="SERINE RECOMBINASE PINE-RELATED"/>
    <property type="match status" value="1"/>
</dbReference>
<dbReference type="PROSITE" id="PS00398">
    <property type="entry name" value="RECOMBINASES_2"/>
    <property type="match status" value="1"/>
</dbReference>
<keyword evidence="1" id="KW-0229">DNA integration</keyword>
<evidence type="ECO:0000313" key="6">
    <source>
        <dbReference type="EMBL" id="MCS5737379.1"/>
    </source>
</evidence>
<sequence>MAIIGYVRVSTDDQTTKNQKQEIGKVYNVEHWYSDDGVSGTKQAMTRPEFRKMFDFIRKGDTLIVTAIDRLGRGVIDVRQTVDALQNKGVKVISMREGYDLSTPTGKAMYTIMATLAELELANMAERRNAGIKRAQSEGKHCGRPTKGDPDIIKSMFDKGMTWQQIAEST</sequence>
<evidence type="ECO:0000313" key="7">
    <source>
        <dbReference type="Proteomes" id="UP001165586"/>
    </source>
</evidence>
<dbReference type="InterPro" id="IPR036162">
    <property type="entry name" value="Resolvase-like_N_sf"/>
</dbReference>
<dbReference type="InterPro" id="IPR050639">
    <property type="entry name" value="SSR_resolvase"/>
</dbReference>
<keyword evidence="3" id="KW-0233">DNA recombination</keyword>
<dbReference type="PANTHER" id="PTHR30461">
    <property type="entry name" value="DNA-INVERTASE FROM LAMBDOID PROPHAGE"/>
    <property type="match status" value="1"/>
</dbReference>
<dbReference type="InterPro" id="IPR006118">
    <property type="entry name" value="Recombinase_CS"/>
</dbReference>
<dbReference type="EMBL" id="JANLCJ010000649">
    <property type="protein sequence ID" value="MCS5737379.1"/>
    <property type="molecule type" value="Genomic_DNA"/>
</dbReference>